<dbReference type="EMBL" id="CADIJO010000007">
    <property type="protein sequence ID" value="CAB3698492.1"/>
    <property type="molecule type" value="Genomic_DNA"/>
</dbReference>
<proteinExistence type="predicted"/>
<evidence type="ECO:0000313" key="1">
    <source>
        <dbReference type="EMBL" id="CAB3698492.1"/>
    </source>
</evidence>
<dbReference type="InterPro" id="IPR032675">
    <property type="entry name" value="LRR_dom_sf"/>
</dbReference>
<dbReference type="AlphaFoldDB" id="A0A6S6ZUX8"/>
<protein>
    <submittedName>
        <fullName evidence="1">Uncharacterized protein</fullName>
    </submittedName>
</protein>
<accession>A0A6S6ZUX8</accession>
<organism evidence="1 2">
    <name type="scientific">Achromobacter deleyi</name>
    <dbReference type="NCBI Taxonomy" id="1353891"/>
    <lineage>
        <taxon>Bacteria</taxon>
        <taxon>Pseudomonadati</taxon>
        <taxon>Pseudomonadota</taxon>
        <taxon>Betaproteobacteria</taxon>
        <taxon>Burkholderiales</taxon>
        <taxon>Alcaligenaceae</taxon>
        <taxon>Achromobacter</taxon>
    </lineage>
</organism>
<evidence type="ECO:0000313" key="2">
    <source>
        <dbReference type="Proteomes" id="UP000494111"/>
    </source>
</evidence>
<sequence>MVHPLSTPGYRKLLDLQRRIHEFTLLACADDDVDIRAPDLPLWSRAYQYLSIAPLLGGLQVEYFGELWEEPFAWTLACLADQEVADAIVALSFTGPDEGANGTREWEFTPLVDSAVRFPVLKSLAIRPSGQADHNVVLIQRAGTIMEESGEIARFVAKAPALTQLTVPNAPDASFFDVPLPYLQTLVVESGFDTQAFIENLASSTNLTALRSLDFTESTELHSTWADAREAGCITPFSAYEQLLRSETGERLRALTLRNTCLSLEQLQALQALRPKLGMMVVQSPRGGYVSHFRQDVFPWRHLVQPDPGVR</sequence>
<reference evidence="1 2" key="1">
    <citation type="submission" date="2020-04" db="EMBL/GenBank/DDBJ databases">
        <authorList>
            <person name="De Canck E."/>
        </authorList>
    </citation>
    <scope>NUCLEOTIDE SEQUENCE [LARGE SCALE GENOMIC DNA]</scope>
    <source>
        <strain evidence="1 2">LMG 3458</strain>
    </source>
</reference>
<name>A0A6S6ZUX8_9BURK</name>
<dbReference type="Proteomes" id="UP000494111">
    <property type="component" value="Unassembled WGS sequence"/>
</dbReference>
<dbReference type="RefSeq" id="WP_175192803.1">
    <property type="nucleotide sequence ID" value="NZ_CADIJO010000007.1"/>
</dbReference>
<dbReference type="Gene3D" id="3.80.10.10">
    <property type="entry name" value="Ribonuclease Inhibitor"/>
    <property type="match status" value="1"/>
</dbReference>
<gene>
    <name evidence="1" type="ORF">LMG3458_02521</name>
</gene>